<dbReference type="AlphaFoldDB" id="A0AAN6TEX7"/>
<comment type="caution">
    <text evidence="3">The sequence shown here is derived from an EMBL/GenBank/DDBJ whole genome shotgun (WGS) entry which is preliminary data.</text>
</comment>
<reference evidence="3" key="2">
    <citation type="submission" date="2023-05" db="EMBL/GenBank/DDBJ databases">
        <authorList>
            <consortium name="Lawrence Berkeley National Laboratory"/>
            <person name="Steindorff A."/>
            <person name="Hensen N."/>
            <person name="Bonometti L."/>
            <person name="Westerberg I."/>
            <person name="Brannstrom I.O."/>
            <person name="Guillou S."/>
            <person name="Cros-Aarteil S."/>
            <person name="Calhoun S."/>
            <person name="Haridas S."/>
            <person name="Kuo A."/>
            <person name="Mondo S."/>
            <person name="Pangilinan J."/>
            <person name="Riley R."/>
            <person name="Labutti K."/>
            <person name="Andreopoulos B."/>
            <person name="Lipzen A."/>
            <person name="Chen C."/>
            <person name="Yanf M."/>
            <person name="Daum C."/>
            <person name="Ng V."/>
            <person name="Clum A."/>
            <person name="Ohm R."/>
            <person name="Martin F."/>
            <person name="Silar P."/>
            <person name="Natvig D."/>
            <person name="Lalanne C."/>
            <person name="Gautier V."/>
            <person name="Ament-Velasquez S.L."/>
            <person name="Kruys A."/>
            <person name="Hutchinson M.I."/>
            <person name="Powell A.J."/>
            <person name="Barry K."/>
            <person name="Miller A.N."/>
            <person name="Grigoriev I.V."/>
            <person name="Debuchy R."/>
            <person name="Gladieux P."/>
            <person name="Thoren M.H."/>
            <person name="Johannesson H."/>
        </authorList>
    </citation>
    <scope>NUCLEOTIDE SEQUENCE</scope>
    <source>
        <strain evidence="3">CBS 508.74</strain>
    </source>
</reference>
<sequence>MLLAGSVGVRVSQHLSVSKMKTSSFISALLTAARFATVSANPAPLVAVRTTPLPGKSEAYTLNEIRRRVYSLFARQEETNQTLRNTLSIDKSWEEAVLFQHTHEFDTKNENLSVSLGIEVRCATCYVKASATAELFLNGTFDFGDTIANLTDQLGEEFENMTSTAIDSVKNFVGDIDLSALNPFDDKDFDFSEAFNFDNFTIDTDFDIDLPPLPEVVLSFSLDELDIYLLLGTKITGSATLNIPLYKSKSLGIGTTKDLEVGVFVTMDLILSVDGEIDFTTGVHFRVEDGIAFRLAFLSHNVSEIILNGGEFEFLPVTVLTANAVLKAILRVGMHAGVNLNTPSAVEEKLQVGAGVEVGVFAHLAEFITNVTAGAILQDEEDCALKVVEEYTFGVGAVAGATVQVFGQTFGPQPTTTIPVFYTTLADICAIQASASPTTAPATTTSASLAARQDNLVTTTITTVDRYTAVGCKSPDLAALCPQNLLTTSVQTSTLTLVTSVPPGVTATFPASIVSSVASTIPFGTQAKSISSTSGLPTSFVPPPPPPTSTSSSSAAASSSAGGGGFGSSVEEIVNGQTGGVDNKLIIGLSVGLGVPFLIAVGVAIAFLIKRHRYQAVPKKDAAETDVFGSSEYQSPMSGGEAQGLMKKTPMVATAEAI</sequence>
<feature type="compositionally biased region" description="Low complexity" evidence="1">
    <location>
        <begin position="549"/>
        <end position="560"/>
    </location>
</feature>
<keyword evidence="4" id="KW-1185">Reference proteome</keyword>
<gene>
    <name evidence="3" type="ORF">N656DRAFT_647562</name>
</gene>
<dbReference type="GeneID" id="89934561"/>
<feature type="transmembrane region" description="Helical" evidence="2">
    <location>
        <begin position="585"/>
        <end position="609"/>
    </location>
</feature>
<accession>A0AAN6TEX7</accession>
<evidence type="ECO:0000313" key="4">
    <source>
        <dbReference type="Proteomes" id="UP001302812"/>
    </source>
</evidence>
<reference evidence="3" key="1">
    <citation type="journal article" date="2023" name="Mol. Phylogenet. Evol.">
        <title>Genome-scale phylogeny and comparative genomics of the fungal order Sordariales.</title>
        <authorList>
            <person name="Hensen N."/>
            <person name="Bonometti L."/>
            <person name="Westerberg I."/>
            <person name="Brannstrom I.O."/>
            <person name="Guillou S."/>
            <person name="Cros-Aarteil S."/>
            <person name="Calhoun S."/>
            <person name="Haridas S."/>
            <person name="Kuo A."/>
            <person name="Mondo S."/>
            <person name="Pangilinan J."/>
            <person name="Riley R."/>
            <person name="LaButti K."/>
            <person name="Andreopoulos B."/>
            <person name="Lipzen A."/>
            <person name="Chen C."/>
            <person name="Yan M."/>
            <person name="Daum C."/>
            <person name="Ng V."/>
            <person name="Clum A."/>
            <person name="Steindorff A."/>
            <person name="Ohm R.A."/>
            <person name="Martin F."/>
            <person name="Silar P."/>
            <person name="Natvig D.O."/>
            <person name="Lalanne C."/>
            <person name="Gautier V."/>
            <person name="Ament-Velasquez S.L."/>
            <person name="Kruys A."/>
            <person name="Hutchinson M.I."/>
            <person name="Powell A.J."/>
            <person name="Barry K."/>
            <person name="Miller A.N."/>
            <person name="Grigoriev I.V."/>
            <person name="Debuchy R."/>
            <person name="Gladieux P."/>
            <person name="Hiltunen Thoren M."/>
            <person name="Johannesson H."/>
        </authorList>
    </citation>
    <scope>NUCLEOTIDE SEQUENCE</scope>
    <source>
        <strain evidence="3">CBS 508.74</strain>
    </source>
</reference>
<dbReference type="RefSeq" id="XP_064670757.1">
    <property type="nucleotide sequence ID" value="XM_064810436.1"/>
</dbReference>
<organism evidence="3 4">
    <name type="scientific">Canariomyces notabilis</name>
    <dbReference type="NCBI Taxonomy" id="2074819"/>
    <lineage>
        <taxon>Eukaryota</taxon>
        <taxon>Fungi</taxon>
        <taxon>Dikarya</taxon>
        <taxon>Ascomycota</taxon>
        <taxon>Pezizomycotina</taxon>
        <taxon>Sordariomycetes</taxon>
        <taxon>Sordariomycetidae</taxon>
        <taxon>Sordariales</taxon>
        <taxon>Chaetomiaceae</taxon>
        <taxon>Canariomyces</taxon>
    </lineage>
</organism>
<proteinExistence type="predicted"/>
<evidence type="ECO:0008006" key="5">
    <source>
        <dbReference type="Google" id="ProtNLM"/>
    </source>
</evidence>
<dbReference type="EMBL" id="MU853340">
    <property type="protein sequence ID" value="KAK4113187.1"/>
    <property type="molecule type" value="Genomic_DNA"/>
</dbReference>
<keyword evidence="2" id="KW-0812">Transmembrane</keyword>
<evidence type="ECO:0000256" key="1">
    <source>
        <dbReference type="SAM" id="MobiDB-lite"/>
    </source>
</evidence>
<evidence type="ECO:0000256" key="2">
    <source>
        <dbReference type="SAM" id="Phobius"/>
    </source>
</evidence>
<keyword evidence="2" id="KW-0472">Membrane</keyword>
<feature type="region of interest" description="Disordered" evidence="1">
    <location>
        <begin position="532"/>
        <end position="563"/>
    </location>
</feature>
<evidence type="ECO:0000313" key="3">
    <source>
        <dbReference type="EMBL" id="KAK4113187.1"/>
    </source>
</evidence>
<dbReference type="Proteomes" id="UP001302812">
    <property type="component" value="Unassembled WGS sequence"/>
</dbReference>
<name>A0AAN6TEX7_9PEZI</name>
<keyword evidence="2" id="KW-1133">Transmembrane helix</keyword>
<protein>
    <recommendedName>
        <fullName evidence="5">Mid2 domain-containing protein</fullName>
    </recommendedName>
</protein>